<reference evidence="3" key="1">
    <citation type="submission" date="2018-11" db="EMBL/GenBank/DDBJ databases">
        <authorList>
            <person name="Grassa J C."/>
        </authorList>
    </citation>
    <scope>NUCLEOTIDE SEQUENCE [LARGE SCALE GENOMIC DNA]</scope>
</reference>
<keyword evidence="2" id="KW-0812">Transmembrane</keyword>
<evidence type="ECO:0000256" key="2">
    <source>
        <dbReference type="SAM" id="Phobius"/>
    </source>
</evidence>
<feature type="region of interest" description="Disordered" evidence="1">
    <location>
        <begin position="1"/>
        <end position="20"/>
    </location>
</feature>
<feature type="transmembrane region" description="Helical" evidence="2">
    <location>
        <begin position="41"/>
        <end position="65"/>
    </location>
</feature>
<reference evidence="3" key="2">
    <citation type="submission" date="2021-03" db="UniProtKB">
        <authorList>
            <consortium name="EnsemblPlants"/>
        </authorList>
    </citation>
    <scope>IDENTIFICATION</scope>
</reference>
<accession>A0A803P0M7</accession>
<feature type="transmembrane region" description="Helical" evidence="2">
    <location>
        <begin position="71"/>
        <end position="91"/>
    </location>
</feature>
<dbReference type="EMBL" id="UZAU01000103">
    <property type="status" value="NOT_ANNOTATED_CDS"/>
    <property type="molecule type" value="Genomic_DNA"/>
</dbReference>
<organism evidence="3 4">
    <name type="scientific">Cannabis sativa</name>
    <name type="common">Hemp</name>
    <name type="synonym">Marijuana</name>
    <dbReference type="NCBI Taxonomy" id="3483"/>
    <lineage>
        <taxon>Eukaryota</taxon>
        <taxon>Viridiplantae</taxon>
        <taxon>Streptophyta</taxon>
        <taxon>Embryophyta</taxon>
        <taxon>Tracheophyta</taxon>
        <taxon>Spermatophyta</taxon>
        <taxon>Magnoliopsida</taxon>
        <taxon>eudicotyledons</taxon>
        <taxon>Gunneridae</taxon>
        <taxon>Pentapetalae</taxon>
        <taxon>rosids</taxon>
        <taxon>fabids</taxon>
        <taxon>Rosales</taxon>
        <taxon>Cannabaceae</taxon>
        <taxon>Cannabis</taxon>
    </lineage>
</organism>
<evidence type="ECO:0000313" key="3">
    <source>
        <dbReference type="EnsemblPlants" id="cds.evm.model.02.338"/>
    </source>
</evidence>
<dbReference type="Proteomes" id="UP000596661">
    <property type="component" value="Chromosome 2"/>
</dbReference>
<keyword evidence="2" id="KW-1133">Transmembrane helix</keyword>
<sequence>MKSKSSITGEGQKKRIESQKVPPPCVVYRVFIGQFPRVGHLGWIFLGLILTVGLVGGIFPMWLLWVSDRTAMLVLGFWTYHLKVILIWISFTRGLPREVSAFILWGLSEAAGDPNDSSTFLN</sequence>
<keyword evidence="4" id="KW-1185">Reference proteome</keyword>
<keyword evidence="2" id="KW-0472">Membrane</keyword>
<dbReference type="Gramene" id="evm.model.02.338">
    <property type="protein sequence ID" value="cds.evm.model.02.338"/>
    <property type="gene ID" value="evm.TU.02.338"/>
</dbReference>
<dbReference type="AlphaFoldDB" id="A0A803P0M7"/>
<protein>
    <submittedName>
        <fullName evidence="3">Uncharacterized protein</fullName>
    </submittedName>
</protein>
<evidence type="ECO:0000256" key="1">
    <source>
        <dbReference type="SAM" id="MobiDB-lite"/>
    </source>
</evidence>
<name>A0A803P0M7_CANSA</name>
<proteinExistence type="predicted"/>
<dbReference type="EnsemblPlants" id="evm.model.02.338">
    <property type="protein sequence ID" value="cds.evm.model.02.338"/>
    <property type="gene ID" value="evm.TU.02.338"/>
</dbReference>
<evidence type="ECO:0000313" key="4">
    <source>
        <dbReference type="Proteomes" id="UP000596661"/>
    </source>
</evidence>